<name>A0ABP9NEI4_9GAMM</name>
<comment type="caution">
    <text evidence="3">The sequence shown here is derived from an EMBL/GenBank/DDBJ whole genome shotgun (WGS) entry which is preliminary data.</text>
</comment>
<proteinExistence type="predicted"/>
<feature type="chain" id="PRO_5046689549" description="HEAT repeat domain-containing protein" evidence="2">
    <location>
        <begin position="22"/>
        <end position="284"/>
    </location>
</feature>
<evidence type="ECO:0008006" key="5">
    <source>
        <dbReference type="Google" id="ProtNLM"/>
    </source>
</evidence>
<evidence type="ECO:0000256" key="2">
    <source>
        <dbReference type="SAM" id="SignalP"/>
    </source>
</evidence>
<evidence type="ECO:0000313" key="3">
    <source>
        <dbReference type="EMBL" id="GAA5114480.1"/>
    </source>
</evidence>
<sequence>MTLVIKKLFFFLLLIPINAYSITFEADYDGDGVIDQIIEENYLDKLKLTMFLSSDNNSKHEYMIERYDDEIEPKSHLSFSVGEIEIDSSYSSQGGNIFSQVYKWDTYTKKWFLTKIIEGEKSNILDNQFTPNLSIKRIQCCYYLGDNSANYFEKTPDEEKREIEQELDSLKLLVNSDKNDQIIKRINIYLVTEYINFLNNDNVDLLNIIARLINESDWQASAIILEKIVETYPNRVISVLDLANAYWNSEIPDLRKKAISQYKFYQQIYIDDIPDYVIERIKSE</sequence>
<dbReference type="Proteomes" id="UP001500171">
    <property type="component" value="Unassembled WGS sequence"/>
</dbReference>
<dbReference type="RefSeq" id="WP_345492600.1">
    <property type="nucleotide sequence ID" value="NZ_BAABHY010000012.1"/>
</dbReference>
<evidence type="ECO:0000256" key="1">
    <source>
        <dbReference type="SAM" id="Coils"/>
    </source>
</evidence>
<keyword evidence="1" id="KW-0175">Coiled coil</keyword>
<keyword evidence="4" id="KW-1185">Reference proteome</keyword>
<feature type="signal peptide" evidence="2">
    <location>
        <begin position="1"/>
        <end position="21"/>
    </location>
</feature>
<evidence type="ECO:0000313" key="4">
    <source>
        <dbReference type="Proteomes" id="UP001500171"/>
    </source>
</evidence>
<keyword evidence="2" id="KW-0732">Signal</keyword>
<reference evidence="4" key="1">
    <citation type="journal article" date="2019" name="Int. J. Syst. Evol. Microbiol.">
        <title>The Global Catalogue of Microorganisms (GCM) 10K type strain sequencing project: providing services to taxonomists for standard genome sequencing and annotation.</title>
        <authorList>
            <consortium name="The Broad Institute Genomics Platform"/>
            <consortium name="The Broad Institute Genome Sequencing Center for Infectious Disease"/>
            <person name="Wu L."/>
            <person name="Ma J."/>
        </authorList>
    </citation>
    <scope>NUCLEOTIDE SEQUENCE [LARGE SCALE GENOMIC DNA]</scope>
    <source>
        <strain evidence="4">JCM 18050</strain>
    </source>
</reference>
<feature type="coiled-coil region" evidence="1">
    <location>
        <begin position="160"/>
        <end position="215"/>
    </location>
</feature>
<dbReference type="EMBL" id="BAABHY010000012">
    <property type="protein sequence ID" value="GAA5114480.1"/>
    <property type="molecule type" value="Genomic_DNA"/>
</dbReference>
<protein>
    <recommendedName>
        <fullName evidence="5">HEAT repeat domain-containing protein</fullName>
    </recommendedName>
</protein>
<organism evidence="3 4">
    <name type="scientific">Orbus sasakiae</name>
    <dbReference type="NCBI Taxonomy" id="1078475"/>
    <lineage>
        <taxon>Bacteria</taxon>
        <taxon>Pseudomonadati</taxon>
        <taxon>Pseudomonadota</taxon>
        <taxon>Gammaproteobacteria</taxon>
        <taxon>Orbales</taxon>
        <taxon>Orbaceae</taxon>
        <taxon>Orbus</taxon>
    </lineage>
</organism>
<gene>
    <name evidence="3" type="ORF">GCM10023211_24030</name>
</gene>
<accession>A0ABP9NEI4</accession>